<dbReference type="EMBL" id="VDMD01000249">
    <property type="protein sequence ID" value="TRM55196.1"/>
    <property type="molecule type" value="Genomic_DNA"/>
</dbReference>
<keyword evidence="2" id="KW-1185">Reference proteome</keyword>
<gene>
    <name evidence="1" type="ORF">BD626DRAFT_352223</name>
</gene>
<comment type="caution">
    <text evidence="1">The sequence shown here is derived from an EMBL/GenBank/DDBJ whole genome shotgun (WGS) entry which is preliminary data.</text>
</comment>
<sequence length="259" mass="29713">SPNSCDDMLCSCMDVADLISYSLVCRDTRRTVDNYKRRAYRLHRVLCRFMSYDDVDRFRVLQTLTGAVVSGSIALQFLDRVNYSACDMDVYTDVHHVYEVFAFFSNIGYLYQPRISHARDAMDEEAVPTNEVGYKIRSVAGVYNFTRPSCPTAKVQLIIARHAVIDVILDFHSCNSHHLAVVMNIITHYAAYSLYPYETFIARRGLCLNKEYGAASRPILDKYRDRGWRMLHRVVDAAGSQFAEGTRFVGDRMTWVVPL</sequence>
<dbReference type="AlphaFoldDB" id="A0A550BRN5"/>
<feature type="non-terminal residue" evidence="1">
    <location>
        <position position="259"/>
    </location>
</feature>
<proteinExistence type="predicted"/>
<dbReference type="Proteomes" id="UP000320762">
    <property type="component" value="Unassembled WGS sequence"/>
</dbReference>
<organism evidence="1 2">
    <name type="scientific">Schizophyllum amplum</name>
    <dbReference type="NCBI Taxonomy" id="97359"/>
    <lineage>
        <taxon>Eukaryota</taxon>
        <taxon>Fungi</taxon>
        <taxon>Dikarya</taxon>
        <taxon>Basidiomycota</taxon>
        <taxon>Agaricomycotina</taxon>
        <taxon>Agaricomycetes</taxon>
        <taxon>Agaricomycetidae</taxon>
        <taxon>Agaricales</taxon>
        <taxon>Schizophyllaceae</taxon>
        <taxon>Schizophyllum</taxon>
    </lineage>
</organism>
<evidence type="ECO:0000313" key="2">
    <source>
        <dbReference type="Proteomes" id="UP000320762"/>
    </source>
</evidence>
<evidence type="ECO:0000313" key="1">
    <source>
        <dbReference type="EMBL" id="TRM55196.1"/>
    </source>
</evidence>
<feature type="non-terminal residue" evidence="1">
    <location>
        <position position="1"/>
    </location>
</feature>
<protein>
    <submittedName>
        <fullName evidence="1">Uncharacterized protein</fullName>
    </submittedName>
</protein>
<reference evidence="1 2" key="1">
    <citation type="journal article" date="2019" name="New Phytol.">
        <title>Comparative genomics reveals unique wood-decay strategies and fruiting body development in the Schizophyllaceae.</title>
        <authorList>
            <person name="Almasi E."/>
            <person name="Sahu N."/>
            <person name="Krizsan K."/>
            <person name="Balint B."/>
            <person name="Kovacs G.M."/>
            <person name="Kiss B."/>
            <person name="Cseklye J."/>
            <person name="Drula E."/>
            <person name="Henrissat B."/>
            <person name="Nagy I."/>
            <person name="Chovatia M."/>
            <person name="Adam C."/>
            <person name="LaButti K."/>
            <person name="Lipzen A."/>
            <person name="Riley R."/>
            <person name="Grigoriev I.V."/>
            <person name="Nagy L.G."/>
        </authorList>
    </citation>
    <scope>NUCLEOTIDE SEQUENCE [LARGE SCALE GENOMIC DNA]</scope>
    <source>
        <strain evidence="1 2">NL-1724</strain>
    </source>
</reference>
<accession>A0A550BRN5</accession>
<dbReference type="OrthoDB" id="3041043at2759"/>
<name>A0A550BRN5_9AGAR</name>